<dbReference type="Gene3D" id="3.40.50.1820">
    <property type="entry name" value="alpha/beta hydrolase"/>
    <property type="match status" value="1"/>
</dbReference>
<dbReference type="AlphaFoldDB" id="A0A2B7XZI4"/>
<dbReference type="OrthoDB" id="2586582at2759"/>
<sequence length="262" mass="27940">MPKTSSNHSINLNRPTPCENQTNAPIPSYYQDVFHEITRHSSLRHELCSGDPLPSKPRYEKRQSCAPVHIITARASTERAGEGIIGSVASNIVRANPGTTRDSVDYPALLFPYASSSSQGVSALTEQLTDFVNQCPDSKVVLLGYSQGAHVIGDTLCGGGGVAGIGSATPPISTEVSDKVAAIIMMGDPRHIVDAPFNVGTSRKDGLFPRLDPQSCDSFADRMQSFCDSGDTFCDSGFNTLVHLGYVTKYGNQAAAFVNGKI</sequence>
<keyword evidence="2" id="KW-1015">Disulfide bond</keyword>
<dbReference type="GO" id="GO:0052689">
    <property type="term" value="F:carboxylic ester hydrolase activity"/>
    <property type="evidence" value="ECO:0007669"/>
    <property type="project" value="UniProtKB-ARBA"/>
</dbReference>
<evidence type="ECO:0008006" key="6">
    <source>
        <dbReference type="Google" id="ProtNLM"/>
    </source>
</evidence>
<dbReference type="STRING" id="1447883.A0A2B7XZI4"/>
<dbReference type="EMBL" id="PDNA01000098">
    <property type="protein sequence ID" value="PGH13978.1"/>
    <property type="molecule type" value="Genomic_DNA"/>
</dbReference>
<protein>
    <recommendedName>
        <fullName evidence="6">Cutinase</fullName>
    </recommendedName>
</protein>
<evidence type="ECO:0000256" key="2">
    <source>
        <dbReference type="ARBA" id="ARBA00023157"/>
    </source>
</evidence>
<dbReference type="Pfam" id="PF01083">
    <property type="entry name" value="Cutinase"/>
    <property type="match status" value="1"/>
</dbReference>
<accession>A0A2B7XZI4</accession>
<evidence type="ECO:0000313" key="4">
    <source>
        <dbReference type="EMBL" id="PGH13978.1"/>
    </source>
</evidence>
<dbReference type="InterPro" id="IPR000675">
    <property type="entry name" value="Cutinase/axe"/>
</dbReference>
<dbReference type="Proteomes" id="UP000224634">
    <property type="component" value="Unassembled WGS sequence"/>
</dbReference>
<gene>
    <name evidence="4" type="ORF">AJ80_06118</name>
</gene>
<comment type="caution">
    <text evidence="4">The sequence shown here is derived from an EMBL/GenBank/DDBJ whole genome shotgun (WGS) entry which is preliminary data.</text>
</comment>
<proteinExistence type="predicted"/>
<dbReference type="PANTHER" id="PTHR33630:SF9">
    <property type="entry name" value="CUTINASE 4"/>
    <property type="match status" value="1"/>
</dbReference>
<dbReference type="SUPFAM" id="SSF53474">
    <property type="entry name" value="alpha/beta-Hydrolases"/>
    <property type="match status" value="1"/>
</dbReference>
<keyword evidence="5" id="KW-1185">Reference proteome</keyword>
<name>A0A2B7XZI4_POLH7</name>
<dbReference type="InterPro" id="IPR029058">
    <property type="entry name" value="AB_hydrolase_fold"/>
</dbReference>
<dbReference type="PANTHER" id="PTHR33630">
    <property type="entry name" value="CUTINASE RV1984C-RELATED-RELATED"/>
    <property type="match status" value="1"/>
</dbReference>
<evidence type="ECO:0000313" key="5">
    <source>
        <dbReference type="Proteomes" id="UP000224634"/>
    </source>
</evidence>
<evidence type="ECO:0000256" key="1">
    <source>
        <dbReference type="ARBA" id="ARBA00022801"/>
    </source>
</evidence>
<evidence type="ECO:0000256" key="3">
    <source>
        <dbReference type="SAM" id="MobiDB-lite"/>
    </source>
</evidence>
<reference evidence="4 5" key="1">
    <citation type="submission" date="2017-10" db="EMBL/GenBank/DDBJ databases">
        <title>Comparative genomics in systemic dimorphic fungi from Ajellomycetaceae.</title>
        <authorList>
            <person name="Munoz J.F."/>
            <person name="Mcewen J.G."/>
            <person name="Clay O.K."/>
            <person name="Cuomo C.A."/>
        </authorList>
    </citation>
    <scope>NUCLEOTIDE SEQUENCE [LARGE SCALE GENOMIC DNA]</scope>
    <source>
        <strain evidence="4 5">UAMH7299</strain>
    </source>
</reference>
<feature type="region of interest" description="Disordered" evidence="3">
    <location>
        <begin position="1"/>
        <end position="25"/>
    </location>
</feature>
<dbReference type="SMART" id="SM01110">
    <property type="entry name" value="Cutinase"/>
    <property type="match status" value="1"/>
</dbReference>
<organism evidence="4 5">
    <name type="scientific">Polytolypa hystricis (strain UAMH7299)</name>
    <dbReference type="NCBI Taxonomy" id="1447883"/>
    <lineage>
        <taxon>Eukaryota</taxon>
        <taxon>Fungi</taxon>
        <taxon>Dikarya</taxon>
        <taxon>Ascomycota</taxon>
        <taxon>Pezizomycotina</taxon>
        <taxon>Eurotiomycetes</taxon>
        <taxon>Eurotiomycetidae</taxon>
        <taxon>Onygenales</taxon>
        <taxon>Onygenales incertae sedis</taxon>
        <taxon>Polytolypa</taxon>
    </lineage>
</organism>
<keyword evidence="1" id="KW-0378">Hydrolase</keyword>